<proteinExistence type="inferred from homology"/>
<gene>
    <name evidence="7" type="primary">uxaC</name>
    <name evidence="8" type="ORF">SAMN02745114_01226</name>
</gene>
<dbReference type="SUPFAM" id="SSF51556">
    <property type="entry name" value="Metallo-dependent hydrolases"/>
    <property type="match status" value="1"/>
</dbReference>
<dbReference type="STRING" id="290054.SAMN02745114_01226"/>
<evidence type="ECO:0000256" key="4">
    <source>
        <dbReference type="ARBA" id="ARBA00012546"/>
    </source>
</evidence>
<evidence type="ECO:0000256" key="5">
    <source>
        <dbReference type="ARBA" id="ARBA00020555"/>
    </source>
</evidence>
<sequence length="466" mass="53211">MTEFMGEDFLLDTDCAKKLFHEFAENMPICDYHCHLSPKEIYENREPSDISELWLSGDHYKWRAMRSAGVDEKYCTGDATGEEKFIKFGEALQYCIGNPLYHWAHIELQRYFGIDTPLNAKTAKDIYKRANEAIKNGDFRPQSLITNSNVKVVCTTDDPIDSLEYHKKLKNVDGFDCKVLPTFRPEKALNIHIDGFADYIKELGKVAEIEISSYKDVIDALLKRCDYFNEVGCKVSDHSFDYVPFDIATDDEIEKVFRNAMNGEIPTQADGDKYRTAVLLALGKKYHELDWAMEIHIGALRNNSTRMFNAIGADTGFDSVGDCEIAYTLSRFLDALDVSNSLPKTILFNLNDKDNTVLATMLGNFQGTEAEGKIQFGPAWWFLDTMDGMTAQMKSLGNLGVLGKFIGMETDSRSFTSYGRHEYFRRIMCRLLGRWVEDGWYAYDEDILKEIVCGISYNNAIKYFGF</sequence>
<organism evidence="8 9">
    <name type="scientific">Eubacterium coprostanoligenes</name>
    <dbReference type="NCBI Taxonomy" id="290054"/>
    <lineage>
        <taxon>Bacteria</taxon>
        <taxon>Bacillati</taxon>
        <taxon>Bacillota</taxon>
        <taxon>Clostridia</taxon>
        <taxon>Eubacteriales</taxon>
        <taxon>Eubacteriaceae</taxon>
        <taxon>Eubacterium</taxon>
    </lineage>
</organism>
<evidence type="ECO:0000256" key="2">
    <source>
        <dbReference type="ARBA" id="ARBA00004892"/>
    </source>
</evidence>
<dbReference type="Pfam" id="PF02614">
    <property type="entry name" value="UxaC"/>
    <property type="match status" value="1"/>
</dbReference>
<dbReference type="UniPathway" id="UPA00246"/>
<protein>
    <recommendedName>
        <fullName evidence="5 7">Uronate isomerase</fullName>
        <ecNumber evidence="4 7">5.3.1.12</ecNumber>
    </recommendedName>
    <alternativeName>
        <fullName evidence="7">Glucuronate isomerase</fullName>
    </alternativeName>
    <alternativeName>
        <fullName evidence="7">Uronic isomerase</fullName>
    </alternativeName>
</protein>
<keyword evidence="6 7" id="KW-0413">Isomerase</keyword>
<dbReference type="HAMAP" id="MF_00675">
    <property type="entry name" value="UxaC"/>
    <property type="match status" value="1"/>
</dbReference>
<keyword evidence="9" id="KW-1185">Reference proteome</keyword>
<dbReference type="GO" id="GO:0008880">
    <property type="term" value="F:glucuronate isomerase activity"/>
    <property type="evidence" value="ECO:0007669"/>
    <property type="project" value="UniProtKB-UniRule"/>
</dbReference>
<dbReference type="NCBIfam" id="NF002794">
    <property type="entry name" value="PRK02925.1"/>
    <property type="match status" value="1"/>
</dbReference>
<dbReference type="GO" id="GO:0042840">
    <property type="term" value="P:D-glucuronate catabolic process"/>
    <property type="evidence" value="ECO:0007669"/>
    <property type="project" value="TreeGrafter"/>
</dbReference>
<dbReference type="EMBL" id="FUWW01000012">
    <property type="protein sequence ID" value="SJZ64670.1"/>
    <property type="molecule type" value="Genomic_DNA"/>
</dbReference>
<comment type="similarity">
    <text evidence="3 7">Belongs to the metallo-dependent hydrolases superfamily. Uronate isomerase family.</text>
</comment>
<evidence type="ECO:0000313" key="8">
    <source>
        <dbReference type="EMBL" id="SJZ64670.1"/>
    </source>
</evidence>
<name>A0A1T4MCA4_9FIRM</name>
<evidence type="ECO:0000256" key="7">
    <source>
        <dbReference type="HAMAP-Rule" id="MF_00675"/>
    </source>
</evidence>
<dbReference type="GO" id="GO:0019698">
    <property type="term" value="P:D-galacturonate catabolic process"/>
    <property type="evidence" value="ECO:0007669"/>
    <property type="project" value="TreeGrafter"/>
</dbReference>
<dbReference type="AlphaFoldDB" id="A0A1T4MCA4"/>
<comment type="pathway">
    <text evidence="2 7">Carbohydrate metabolism; pentose and glucuronate interconversion.</text>
</comment>
<dbReference type="Gene3D" id="1.10.2020.10">
    <property type="entry name" value="uronate isomerase, domain 2, chain A"/>
    <property type="match status" value="1"/>
</dbReference>
<dbReference type="EC" id="5.3.1.12" evidence="4 7"/>
<evidence type="ECO:0000256" key="3">
    <source>
        <dbReference type="ARBA" id="ARBA00008397"/>
    </source>
</evidence>
<comment type="catalytic activity">
    <reaction evidence="1 7">
        <text>D-glucuronate = D-fructuronate</text>
        <dbReference type="Rhea" id="RHEA:13049"/>
        <dbReference type="ChEBI" id="CHEBI:58720"/>
        <dbReference type="ChEBI" id="CHEBI:59863"/>
        <dbReference type="EC" id="5.3.1.12"/>
    </reaction>
</comment>
<reference evidence="8 9" key="1">
    <citation type="submission" date="2017-02" db="EMBL/GenBank/DDBJ databases">
        <authorList>
            <person name="Peterson S.W."/>
        </authorList>
    </citation>
    <scope>NUCLEOTIDE SEQUENCE [LARGE SCALE GENOMIC DNA]</scope>
    <source>
        <strain evidence="8 9">ATCC 51222</strain>
    </source>
</reference>
<dbReference type="RefSeq" id="WP_078768701.1">
    <property type="nucleotide sequence ID" value="NZ_FUWW01000012.1"/>
</dbReference>
<dbReference type="InterPro" id="IPR003766">
    <property type="entry name" value="Uronate_isomerase"/>
</dbReference>
<dbReference type="Proteomes" id="UP000190657">
    <property type="component" value="Unassembled WGS sequence"/>
</dbReference>
<comment type="catalytic activity">
    <reaction evidence="7">
        <text>aldehydo-D-galacturonate = keto-D-tagaturonate</text>
        <dbReference type="Rhea" id="RHEA:27702"/>
        <dbReference type="ChEBI" id="CHEBI:12952"/>
        <dbReference type="ChEBI" id="CHEBI:17886"/>
    </reaction>
</comment>
<evidence type="ECO:0000256" key="6">
    <source>
        <dbReference type="ARBA" id="ARBA00023235"/>
    </source>
</evidence>
<dbReference type="PANTHER" id="PTHR30068:SF4">
    <property type="entry name" value="URONATE ISOMERASE"/>
    <property type="match status" value="1"/>
</dbReference>
<evidence type="ECO:0000256" key="1">
    <source>
        <dbReference type="ARBA" id="ARBA00001165"/>
    </source>
</evidence>
<accession>A0A1T4MCA4</accession>
<dbReference type="Gene3D" id="3.20.20.140">
    <property type="entry name" value="Metal-dependent hydrolases"/>
    <property type="match status" value="1"/>
</dbReference>
<dbReference type="PANTHER" id="PTHR30068">
    <property type="entry name" value="URONATE ISOMERASE"/>
    <property type="match status" value="1"/>
</dbReference>
<dbReference type="OrthoDB" id="9766564at2"/>
<dbReference type="InterPro" id="IPR032466">
    <property type="entry name" value="Metal_Hydrolase"/>
</dbReference>
<evidence type="ECO:0000313" key="9">
    <source>
        <dbReference type="Proteomes" id="UP000190657"/>
    </source>
</evidence>